<proteinExistence type="predicted"/>
<evidence type="ECO:0000313" key="1">
    <source>
        <dbReference type="EMBL" id="BDI28324.1"/>
    </source>
</evidence>
<dbReference type="Pfam" id="PF07963">
    <property type="entry name" value="N_methyl"/>
    <property type="match status" value="1"/>
</dbReference>
<dbReference type="NCBIfam" id="TIGR04294">
    <property type="entry name" value="pre_pil_HX9DG"/>
    <property type="match status" value="1"/>
</dbReference>
<dbReference type="RefSeq" id="WP_165864015.1">
    <property type="nucleotide sequence ID" value="NZ_AP025739.1"/>
</dbReference>
<reference evidence="1 2" key="1">
    <citation type="journal article" date="2019" name="Int. J. Syst. Evol. Microbiol.">
        <title>Capsulimonas corticalis gen. nov., sp. nov., an aerobic capsulated bacterium, of a novel bacterial order, Capsulimonadales ord. nov., of the class Armatimonadia of the phylum Armatimonadetes.</title>
        <authorList>
            <person name="Li J."/>
            <person name="Kudo C."/>
            <person name="Tonouchi A."/>
        </authorList>
    </citation>
    <scope>NUCLEOTIDE SEQUENCE [LARGE SCALE GENOMIC DNA]</scope>
    <source>
        <strain evidence="1 2">AX-7</strain>
    </source>
</reference>
<name>A0A402CSB6_9BACT</name>
<dbReference type="Proteomes" id="UP000287394">
    <property type="component" value="Chromosome"/>
</dbReference>
<gene>
    <name evidence="1" type="ORF">CCAX7_003750</name>
</gene>
<dbReference type="Gene3D" id="3.30.700.10">
    <property type="entry name" value="Glycoprotein, Type 4 Pilin"/>
    <property type="match status" value="1"/>
</dbReference>
<keyword evidence="2" id="KW-1185">Reference proteome</keyword>
<accession>A0A402CSB6</accession>
<sequence length="265" mass="28116">MKSKSGFTLIELLVVIAIIAVLAAILFPVFAKVREKARQTSCASNEKQLGLAFMQYSQDNDDMMPSGTQGAYQYGRGWASNIYPYIKSTAVYACPDDSQSGTHVSYGFNANFDMSGWNGSANQLYPLAVAQMQSPSKTVMLFETAYDPCDPSNPLDGDSASGSGTARPFWRGVYDTGLLGGIADPGSYYSGNQAGGIYGPTNYYNSKGGRHTDGSNFLFGDGHVKWTRGINIAGGMNNTTSGDCGGSGTAANSDCSSYVGTFSYN</sequence>
<evidence type="ECO:0000313" key="2">
    <source>
        <dbReference type="Proteomes" id="UP000287394"/>
    </source>
</evidence>
<dbReference type="InterPro" id="IPR011453">
    <property type="entry name" value="DUF1559"/>
</dbReference>
<dbReference type="KEGG" id="ccot:CCAX7_003750"/>
<dbReference type="InterPro" id="IPR045584">
    <property type="entry name" value="Pilin-like"/>
</dbReference>
<protein>
    <submittedName>
        <fullName evidence="1">Uncharacterized protein</fullName>
    </submittedName>
</protein>
<dbReference type="EMBL" id="AP025739">
    <property type="protein sequence ID" value="BDI28324.1"/>
    <property type="molecule type" value="Genomic_DNA"/>
</dbReference>
<organism evidence="1 2">
    <name type="scientific">Capsulimonas corticalis</name>
    <dbReference type="NCBI Taxonomy" id="2219043"/>
    <lineage>
        <taxon>Bacteria</taxon>
        <taxon>Bacillati</taxon>
        <taxon>Armatimonadota</taxon>
        <taxon>Armatimonadia</taxon>
        <taxon>Capsulimonadales</taxon>
        <taxon>Capsulimonadaceae</taxon>
        <taxon>Capsulimonas</taxon>
    </lineage>
</organism>
<dbReference type="NCBIfam" id="TIGR02532">
    <property type="entry name" value="IV_pilin_GFxxxE"/>
    <property type="match status" value="1"/>
</dbReference>
<dbReference type="AlphaFoldDB" id="A0A402CSB6"/>
<dbReference type="SUPFAM" id="SSF54523">
    <property type="entry name" value="Pili subunits"/>
    <property type="match status" value="1"/>
</dbReference>
<dbReference type="InterPro" id="IPR027558">
    <property type="entry name" value="Pre_pil_HX9DG_C"/>
</dbReference>
<dbReference type="Pfam" id="PF07596">
    <property type="entry name" value="SBP_bac_10"/>
    <property type="match status" value="1"/>
</dbReference>
<dbReference type="PROSITE" id="PS00409">
    <property type="entry name" value="PROKAR_NTER_METHYL"/>
    <property type="match status" value="1"/>
</dbReference>
<dbReference type="InterPro" id="IPR012902">
    <property type="entry name" value="N_methyl_site"/>
</dbReference>
<dbReference type="PANTHER" id="PTHR30093">
    <property type="entry name" value="GENERAL SECRETION PATHWAY PROTEIN G"/>
    <property type="match status" value="1"/>
</dbReference>